<evidence type="ECO:0000256" key="5">
    <source>
        <dbReference type="SAM" id="MobiDB-lite"/>
    </source>
</evidence>
<reference evidence="7" key="1">
    <citation type="submission" date="2022-08" db="EMBL/GenBank/DDBJ databases">
        <title>Genome sequencing of akame (Lates japonicus).</title>
        <authorList>
            <person name="Hashiguchi Y."/>
            <person name="Takahashi H."/>
        </authorList>
    </citation>
    <scope>NUCLEOTIDE SEQUENCE</scope>
    <source>
        <strain evidence="7">Kochi</strain>
    </source>
</reference>
<dbReference type="SMART" id="SM00326">
    <property type="entry name" value="SH3"/>
    <property type="match status" value="1"/>
</dbReference>
<dbReference type="InterPro" id="IPR055297">
    <property type="entry name" value="NEBU/NEBL"/>
</dbReference>
<dbReference type="InterPro" id="IPR000900">
    <property type="entry name" value="Nebulin_repeat"/>
</dbReference>
<dbReference type="EMBL" id="BRZM01000083">
    <property type="protein sequence ID" value="GLD65795.1"/>
    <property type="molecule type" value="Genomic_DNA"/>
</dbReference>
<dbReference type="SMART" id="SM00227">
    <property type="entry name" value="NEBU"/>
    <property type="match status" value="111"/>
</dbReference>
<evidence type="ECO:0000313" key="7">
    <source>
        <dbReference type="EMBL" id="GLD65795.1"/>
    </source>
</evidence>
<dbReference type="PRINTS" id="PR00510">
    <property type="entry name" value="NEBULIN"/>
</dbReference>
<name>A0AAD3N6A4_LATJO</name>
<proteinExistence type="predicted"/>
<dbReference type="SUPFAM" id="SSF50044">
    <property type="entry name" value="SH3-domain"/>
    <property type="match status" value="1"/>
</dbReference>
<keyword evidence="1 4" id="KW-0728">SH3 domain</keyword>
<evidence type="ECO:0000256" key="2">
    <source>
        <dbReference type="ARBA" id="ARBA00022737"/>
    </source>
</evidence>
<comment type="caution">
    <text evidence="7">The sequence shown here is derived from an EMBL/GenBank/DDBJ whole genome shotgun (WGS) entry which is preliminary data.</text>
</comment>
<dbReference type="FunFam" id="2.30.30.40:FF:000007">
    <property type="entry name" value="nebulin isoform X1"/>
    <property type="match status" value="1"/>
</dbReference>
<feature type="region of interest" description="Disordered" evidence="5">
    <location>
        <begin position="4130"/>
        <end position="4154"/>
    </location>
</feature>
<evidence type="ECO:0000256" key="4">
    <source>
        <dbReference type="PROSITE-ProRule" id="PRU00192"/>
    </source>
</evidence>
<sequence>MEGNKARTTNFYDGEAKEIAHVKHVSELISKVLYRQKWDETKDRYLLPPDAPELVLAVKNAANFSKKLYAEAWEEEKTLFYPYSDSPELRRVAKAQEVLSDIRYKKGHEERKAKYTSLPDPPEVQLAKRVADQRSDLKYREDYNKNVKGQWCETPYFDVAIARVAMDNLSNRKYTQDFEDIKDQIYFMQTETPLYETNKKARVAASEVQYKKEYEKRKAQSDYNTLPATENPLLRQLRYAGTILSDKVYKANYEKSRGFSINYCDTPKFQMDSVLKQFTDAHYKDKYDSEVKGHYIGSYEDLYMLHCQKVEEMKNEQTYKAEYEDIKTRCFFPQTITPEYEAVKKLQQCNDKVYRRHPDTVKFTQVVDSPVLVQAAINAKQLSDLNYKAKYEETKFKCSLPPDYPFFIQSRVNAFNLSDNCYKYDWEKSKAKKFEVKGDAISILAARAHTNIASDVKYKKEFEKNKGQMIGALSINDDPKILHSVHVAKIQSDREYKKDYEKIKTKYHTPLDMLSVTLAKKSQAIASMAGYKRISPNYFLPYDSVLLDLAKKANIIQSDNEYKSDYNTYVKGSPWVTFGSMEVEKAKKAAEILSEKKYRQRPDTIPFTAIDDHPIMLQAKVNQFQRSDRFYKSGLEEIHQKYSLPPDTPEFLQAKCNAYNISKNYYKLAWQEMIAKGYDMKPDAIPVIAAKAARHAASDVQYKKAYEKARGHHVGFRSLQDDPLLVHYMEVAKLQSDKNYKKDYHKAKLKYHTPVDMMSVAHAKHASAVQTFAGYKQHHHNYFLLPDAMSLDLARTMNYNSSDYNYKLDYETSVKGIGWVPIGSLEVEKAKAAAAALDEKKYRQHPDTIKFTSVTDSMNMELAKANAKILNMKEYKASGEKFMHTYHLPPDTPELMQARYNAVNISQNYYSYAHRQDILKGHHMKEDAIPIVAAKSSRDIASNYKYKLAYEKAKGHHVGFRSLQDDPLLVHYMEVAKMQSDKNYKKDYHKAKLKYHTPVDMMSVAHAKQASAVQTMAGYRKIPHSFLLLPDNMHLQLCRSMMEIQSDNVYKSDYTNYYKGAGWVPIGSLDVEKAKAAKAALDDRGYRQHPSTFKFTSKTDAMNMALALANSKQLDKTAYKASGEKYMHTYHLPADSPEFLQAKFNAQTLSESHYKHKWLEDIAKGYDMKPDAIPILHAKQGRHIASNVQYKKDYEKARGHHVGFRSLQDDPLLVHYMEVAKLQSDKNYKKDYHKAKLKYHTPVDMMSVVHAKQASAVQTYAGYRKIPHNYLLLPDNMHLQLCRTMNTQSNAIPIVLYRTHPSNFKFSKLMDSMDLALATANNQIMNKKAYTAAWEKDKLTVHVMPDSPEIVLAKANALNMSNKLYKAGVVAMANKGYNLKADAIPIVAAKTGTTIASNYKYKLAYEKARGHHVGFRSLQDDPLLVHYMEVAKLQSDKNYKKDYHKAKLKYHTPVDMLSVVHAKQASAAQTMAGYKQIISHYTVLPDAMNLELARNMQFIASDNQYKSEYESFMKGIGWVPIGSLDVEKAKTASQIFSEKRYRQHPSNYKFTKDMQSMDLTLATANNQIMDKAWEKDKTSIHIMPDAMDIVLARGNKRNYSEKLYKLDNELSKKKGHNLRADAISVQAAKASTAIASDYKYKSGYRKQVGHHIGALSIQDDPLLMLALNSARIASDALYKKDFNKSKTKFHLPVDMMAFELAKKNQIQVNHANYITRLHNWTCLPDSNDVVQARHAYDLQSDAVYKADLKWLQGLGWVPIGSLDVEKAKKAAEILTDRKYRQHPSTVPFTSPIDAMNIVLAKNNALTMNKRLYTETWEKDKTKLHIKPDTPEILLSQQNAINMSRKLYREGFEATIAKGYFLPVDAISVKSAKASRDIISDYKYKTGYRRQVGHHIGARSVQDDPLIMLALNSAKIASDALYKKDFNKSKTKFNLPVDMLQFELAKKCQIQVNDDNYRTRLHQWTCLPDQNDVIQARKAYDLQSDHVYKADLEWIRGCGWVAADSVDHVKVKKAQEILNDRLYKKNAKECFGKFTLVVDRPEIVLAKINAANLSDLKYKETFNAEKGHYIGSDDTPQLAHSREVSKNISEKLYKVQWDESKATGYQLNHEYIPLLSGKKSREIASDVKYKNLHEKAKGHYMAGTLMDFPEVVRCGQQEKNKGLRLYQKDYHHSKTKTHIPPDIIANQVAKRCQDMLSNVIYRTYLHQWTCHPDQEDAIRARKTNEILSDVFYKDDLNWMKGIGCYVWDTPEIVRAKKSYELQSDLKYRDSAKKEFNNYSIVTDTPVYVTAVLGHTWASELNYREAYHKEKHLYTTVLDTYDYARCHNFKHFFSNKNYTAAWDKIKAKSYQIPHDSHALQHAKSQKIILSSVKYKEDYEKFKSLYSLPKSLEDDPATARCVKAGKLVLDRLYRENYEKTKAKNHIPPDMLEILSARNTQSTVSGIHYRKYLHQWMCLPDMQMYVQARKVNEQLSDIFYKDDLNWLKGIGCYAWDTPEILRVKHAGELQSEHKYRAKGVEAFKDYSVVTDTPVYETAKQNAQNLSDLHYRYDYNANVKGTNTAPAVTIDTERARLANYIQSDNWYKEANKNFMPTGYSLPHDTPLIKQVKMNSVVASNVKYKEAFEMMKAKAYTLHPEGVNFVGARKANKIINDRLYREVYHKQKDKIHTTYDTPDIRQVKMNQEHLSDLCYKEKYYNSRGQLISMPITPELMHCYHVNEITSELKYKEDLMWLRGLGCFLYDTPEMVHVRNITKFRVSYPVEAKKNLANFSVVLDTPEYKRVTELKTHMSNLIYKAQSKEEMAKVITPVDSIDIKRAKWAQQLTNKYQYTDLAAKERAHFTPEIETPHMGHARKMKVVYSDNKYKEQYEKMKHRYTAIADTPLLIRAKKSYLQSSDLRYKETFELSRGHYRTVKDALDIIYHRRVTDDISEVKYREKYINSLGTWKSIPDRPEFFFSRIVNDNVSNVKYKEDLDWLKGIGCFVWDTPELVRAERNKTLYSERLYKASFEKNRGNFKYTCDTPYFQAAKNASILINDAMYKSRAKDLLKSGCNELLRPDILTALYQSIMGSKWRYREQYERAKDKFTSVLETPEYETHQRSKKISDIIYKMEYNKTKAKGYTLPYDTPYQQHMKKVKEITSNLKYKEVYEKSKAQINMDPEAHEIRAAKEAYKNISNLDYKKKYEATKNKWIWTTDRPDFVNAAKNSLQQSDVEYKYDKEMLKGCVIPVVDDKYTVLCMKNAEMASDVKYKEKYEKAKGHYVPVLDTPQILHAKAVRTLASESKYKEASKKDMQSGSFTTLSETRDTAHSKQVNKLVSGKLYKEKFEKEKGKSVYNHMIVPPDVQHAIDVAKSQSNIAYKKNAKANLHYTPVVDRPDIKKATQAARLISEIGYRDKAREEASRGGSLAFRPDITLATEVSKLTSQVEAKPSLHGAASYDTPLMRHIKKMSAVTSDVKYKEKFDKEVKGKKPQYDLKESKIYKTLKDANVLASEVKYKGDLKKIHKPVTDMAESLSMQHSLSTSKLSSDYCYKKKFEESKGHYHMIPDTPEQLHHKEASELQSNVKYKEKYEREKGKPMLDFETPTYVTAKEAQHMQSQKDYKKDFEEYMRGKNLSGLEVTPAMIHVRHATKIASEKEYRKDLEEGVKGKGLTVLEETPELLRARNATQILCEREYKKALEQEIKGKGMLALATDTPDFMRARNATDILSQTKYKQTAEMDRASYTTVIDTPDIIHAQQMRNIVSQKKYKEEAEKTMSHYVPVLDTPEMQRVRENQRNFSTLQYQIDLKNIKGKVSTVKDTPEMLRVKENTKNFSLIQYKEDLGRGTALPETPEMERVKRNQQNISTIQYKDSVGQGISIPDLPEVKRVQETQKNISSIQYKDSVGQGTSIPDLPEVKRVRETQKNISLLQYKEGVGQGTSVSETPEMERVKRNQQNISTIKYKDSLGRATAIPDLPEVKRVKQTQKHISSVLYKDSSAKGTPVVFTPEMERVKRNQENISSVLYSDSFRKQVQGKAAFVLDTPEMRRVRETQRIISGVRYHEDFEKSKGSFTPTTSDPVTERVKRNTQDFSDISYRGIQRRVVEMERRRAMEHDQETITDLRVWRTNPGSVFDYDPAEDNIQSRSLHMMSVQAQRRSKEHSRSTSALSGMADEKSEVSQDADHHMSLYSNGFMASSMGYQHAKTVEVQQRSSSVATQQTTVSSIPSHPSTTGKTVRAMYDYAAADSDEVSFKDGDVIVNVQSIDEGWMYGTVQRTGKTGMLPANYVEAI</sequence>
<keyword evidence="8" id="KW-1185">Reference proteome</keyword>
<dbReference type="Pfam" id="PF14604">
    <property type="entry name" value="SH3_9"/>
    <property type="match status" value="1"/>
</dbReference>
<gene>
    <name evidence="7" type="ORF">AKAME5_001724000</name>
</gene>
<dbReference type="InterPro" id="IPR036028">
    <property type="entry name" value="SH3-like_dom_sf"/>
</dbReference>
<dbReference type="PRINTS" id="PR00452">
    <property type="entry name" value="SH3DOMAIN"/>
</dbReference>
<evidence type="ECO:0000256" key="1">
    <source>
        <dbReference type="ARBA" id="ARBA00022443"/>
    </source>
</evidence>
<accession>A0AAD3N6A4</accession>
<dbReference type="GO" id="GO:0051015">
    <property type="term" value="F:actin filament binding"/>
    <property type="evidence" value="ECO:0007669"/>
    <property type="project" value="InterPro"/>
</dbReference>
<dbReference type="PROSITE" id="PS51216">
    <property type="entry name" value="NEBULIN"/>
    <property type="match status" value="76"/>
</dbReference>
<evidence type="ECO:0000313" key="8">
    <source>
        <dbReference type="Proteomes" id="UP001279410"/>
    </source>
</evidence>
<dbReference type="PANTHER" id="PTHR11039:SF37">
    <property type="entry name" value="NEBULIN"/>
    <property type="match status" value="1"/>
</dbReference>
<dbReference type="GO" id="GO:0030018">
    <property type="term" value="C:Z disc"/>
    <property type="evidence" value="ECO:0007669"/>
    <property type="project" value="InterPro"/>
</dbReference>
<dbReference type="CDD" id="cd11933">
    <property type="entry name" value="SH3_Nebulin_C"/>
    <property type="match status" value="1"/>
</dbReference>
<dbReference type="Pfam" id="PF00880">
    <property type="entry name" value="Nebulin"/>
    <property type="match status" value="49"/>
</dbReference>
<dbReference type="GO" id="GO:0071691">
    <property type="term" value="P:cardiac muscle thin filament assembly"/>
    <property type="evidence" value="ECO:0007669"/>
    <property type="project" value="TreeGrafter"/>
</dbReference>
<evidence type="ECO:0000259" key="6">
    <source>
        <dbReference type="PROSITE" id="PS50002"/>
    </source>
</evidence>
<organism evidence="7 8">
    <name type="scientific">Lates japonicus</name>
    <name type="common">Japanese lates</name>
    <dbReference type="NCBI Taxonomy" id="270547"/>
    <lineage>
        <taxon>Eukaryota</taxon>
        <taxon>Metazoa</taxon>
        <taxon>Chordata</taxon>
        <taxon>Craniata</taxon>
        <taxon>Vertebrata</taxon>
        <taxon>Euteleostomi</taxon>
        <taxon>Actinopterygii</taxon>
        <taxon>Neopterygii</taxon>
        <taxon>Teleostei</taxon>
        <taxon>Neoteleostei</taxon>
        <taxon>Acanthomorphata</taxon>
        <taxon>Carangaria</taxon>
        <taxon>Carangaria incertae sedis</taxon>
        <taxon>Centropomidae</taxon>
        <taxon>Lates</taxon>
    </lineage>
</organism>
<dbReference type="PANTHER" id="PTHR11039">
    <property type="entry name" value="NEBULIN"/>
    <property type="match status" value="1"/>
</dbReference>
<dbReference type="Proteomes" id="UP001279410">
    <property type="component" value="Unassembled WGS sequence"/>
</dbReference>
<feature type="domain" description="SH3" evidence="6">
    <location>
        <begin position="4207"/>
        <end position="4266"/>
    </location>
</feature>
<keyword evidence="2" id="KW-0677">Repeat</keyword>
<dbReference type="Gene3D" id="2.30.30.40">
    <property type="entry name" value="SH3 Domains"/>
    <property type="match status" value="1"/>
</dbReference>
<dbReference type="InterPro" id="IPR035629">
    <property type="entry name" value="Nebulin_SH3"/>
</dbReference>
<keyword evidence="3" id="KW-0009">Actin-binding</keyword>
<evidence type="ECO:0000256" key="3">
    <source>
        <dbReference type="ARBA" id="ARBA00023203"/>
    </source>
</evidence>
<protein>
    <submittedName>
        <fullName evidence="7">Nebulin isoform X19</fullName>
    </submittedName>
</protein>
<dbReference type="InterPro" id="IPR001452">
    <property type="entry name" value="SH3_domain"/>
</dbReference>
<dbReference type="InterPro" id="IPR013998">
    <property type="entry name" value="Nebulin-like"/>
</dbReference>
<dbReference type="PROSITE" id="PS50002">
    <property type="entry name" value="SH3"/>
    <property type="match status" value="1"/>
</dbReference>